<evidence type="ECO:0000313" key="13">
    <source>
        <dbReference type="Proteomes" id="UP000307440"/>
    </source>
</evidence>
<gene>
    <name evidence="12" type="ORF">FA15DRAFT_702469</name>
</gene>
<dbReference type="GO" id="GO:0003697">
    <property type="term" value="F:single-stranded DNA binding"/>
    <property type="evidence" value="ECO:0007669"/>
    <property type="project" value="TreeGrafter"/>
</dbReference>
<keyword evidence="7 11" id="KW-0175">Coiled coil</keyword>
<keyword evidence="9" id="KW-0234">DNA repair</keyword>
<dbReference type="OrthoDB" id="10072614at2759"/>
<keyword evidence="10" id="KW-0539">Nucleus</keyword>
<keyword evidence="8" id="KW-0233">DNA recombination</keyword>
<keyword evidence="13" id="KW-1185">Reference proteome</keyword>
<comment type="subcellular location">
    <subcellularLocation>
        <location evidence="2">Chromosome</location>
    </subcellularLocation>
    <subcellularLocation>
        <location evidence="1">Nucleus</location>
    </subcellularLocation>
</comment>
<evidence type="ECO:0000256" key="8">
    <source>
        <dbReference type="ARBA" id="ARBA00023172"/>
    </source>
</evidence>
<name>A0A5C3L1P5_COPMA</name>
<accession>A0A5C3L1P5</accession>
<evidence type="ECO:0000313" key="12">
    <source>
        <dbReference type="EMBL" id="TFK26889.1"/>
    </source>
</evidence>
<keyword evidence="6" id="KW-0067">ATP-binding</keyword>
<dbReference type="PANTHER" id="PTHR19306:SF6">
    <property type="entry name" value="STRUCTURAL MAINTENANCE OF CHROMOSOMES PROTEIN 6"/>
    <property type="match status" value="1"/>
</dbReference>
<evidence type="ECO:0000256" key="10">
    <source>
        <dbReference type="ARBA" id="ARBA00023242"/>
    </source>
</evidence>
<evidence type="ECO:0000256" key="4">
    <source>
        <dbReference type="ARBA" id="ARBA00022741"/>
    </source>
</evidence>
<dbReference type="PANTHER" id="PTHR19306">
    <property type="entry name" value="STRUCTURAL MAINTENANCE OF CHROMOSOMES 5,6 SMC5, SMC6"/>
    <property type="match status" value="1"/>
</dbReference>
<reference evidence="12 13" key="1">
    <citation type="journal article" date="2019" name="Nat. Ecol. Evol.">
        <title>Megaphylogeny resolves global patterns of mushroom evolution.</title>
        <authorList>
            <person name="Varga T."/>
            <person name="Krizsan K."/>
            <person name="Foldi C."/>
            <person name="Dima B."/>
            <person name="Sanchez-Garcia M."/>
            <person name="Sanchez-Ramirez S."/>
            <person name="Szollosi G.J."/>
            <person name="Szarkandi J.G."/>
            <person name="Papp V."/>
            <person name="Albert L."/>
            <person name="Andreopoulos W."/>
            <person name="Angelini C."/>
            <person name="Antonin V."/>
            <person name="Barry K.W."/>
            <person name="Bougher N.L."/>
            <person name="Buchanan P."/>
            <person name="Buyck B."/>
            <person name="Bense V."/>
            <person name="Catcheside P."/>
            <person name="Chovatia M."/>
            <person name="Cooper J."/>
            <person name="Damon W."/>
            <person name="Desjardin D."/>
            <person name="Finy P."/>
            <person name="Geml J."/>
            <person name="Haridas S."/>
            <person name="Hughes K."/>
            <person name="Justo A."/>
            <person name="Karasinski D."/>
            <person name="Kautmanova I."/>
            <person name="Kiss B."/>
            <person name="Kocsube S."/>
            <person name="Kotiranta H."/>
            <person name="LaButti K.M."/>
            <person name="Lechner B.E."/>
            <person name="Liimatainen K."/>
            <person name="Lipzen A."/>
            <person name="Lukacs Z."/>
            <person name="Mihaltcheva S."/>
            <person name="Morgado L.N."/>
            <person name="Niskanen T."/>
            <person name="Noordeloos M.E."/>
            <person name="Ohm R.A."/>
            <person name="Ortiz-Santana B."/>
            <person name="Ovrebo C."/>
            <person name="Racz N."/>
            <person name="Riley R."/>
            <person name="Savchenko A."/>
            <person name="Shiryaev A."/>
            <person name="Soop K."/>
            <person name="Spirin V."/>
            <person name="Szebenyi C."/>
            <person name="Tomsovsky M."/>
            <person name="Tulloss R.E."/>
            <person name="Uehling J."/>
            <person name="Grigoriev I.V."/>
            <person name="Vagvolgyi C."/>
            <person name="Papp T."/>
            <person name="Martin F.M."/>
            <person name="Miettinen O."/>
            <person name="Hibbett D.S."/>
            <person name="Nagy L.G."/>
        </authorList>
    </citation>
    <scope>NUCLEOTIDE SEQUENCE [LARGE SCALE GENOMIC DNA]</scope>
    <source>
        <strain evidence="12 13">CBS 121175</strain>
    </source>
</reference>
<evidence type="ECO:0000256" key="7">
    <source>
        <dbReference type="ARBA" id="ARBA00023054"/>
    </source>
</evidence>
<keyword evidence="5" id="KW-0227">DNA damage</keyword>
<keyword evidence="4" id="KW-0547">Nucleotide-binding</keyword>
<dbReference type="AlphaFoldDB" id="A0A5C3L1P5"/>
<dbReference type="STRING" id="230819.A0A5C3L1P5"/>
<keyword evidence="3" id="KW-0158">Chromosome</keyword>
<evidence type="ECO:0000256" key="11">
    <source>
        <dbReference type="SAM" id="Coils"/>
    </source>
</evidence>
<dbReference type="Proteomes" id="UP000307440">
    <property type="component" value="Unassembled WGS sequence"/>
</dbReference>
<dbReference type="EMBL" id="ML210170">
    <property type="protein sequence ID" value="TFK26889.1"/>
    <property type="molecule type" value="Genomic_DNA"/>
</dbReference>
<dbReference type="GO" id="GO:0030915">
    <property type="term" value="C:Smc5-Smc6 complex"/>
    <property type="evidence" value="ECO:0007669"/>
    <property type="project" value="TreeGrafter"/>
</dbReference>
<sequence length="305" mass="35342">MVQILSGNTLYREGGVVSTTFDMWQGDSLLLTGRDNAVEIKHHERGRMRFEEQLMALDVKYQEFKKEKEDSLQEKQSLMAQFKEVMRMKVAIDQAQVGLQNHSNELKKRIDKFLARKKVFTDRVKEEAVYHAQKQGAVTHHDLSAEKARDQLKAAIKGANTVEEEFKQWTEQAMKFCEEVHNPRAVSIIDQQLKAVQKALEERERRHGATVEEMVVEVNKAQAAYNKARRDYNQAAELSKALKISLALYEFDVFMDAVNRHISMKMMIDTANMSLDKQYILITPQDMTNIHIMESVKVHRMLDPQ</sequence>
<feature type="coiled-coil region" evidence="11">
    <location>
        <begin position="211"/>
        <end position="238"/>
    </location>
</feature>
<evidence type="ECO:0000256" key="2">
    <source>
        <dbReference type="ARBA" id="ARBA00004286"/>
    </source>
</evidence>
<dbReference type="GO" id="GO:0000724">
    <property type="term" value="P:double-strand break repair via homologous recombination"/>
    <property type="evidence" value="ECO:0007669"/>
    <property type="project" value="TreeGrafter"/>
</dbReference>
<evidence type="ECO:0000256" key="6">
    <source>
        <dbReference type="ARBA" id="ARBA00022840"/>
    </source>
</evidence>
<dbReference type="GO" id="GO:0005634">
    <property type="term" value="C:nucleus"/>
    <property type="evidence" value="ECO:0007669"/>
    <property type="project" value="UniProtKB-SubCell"/>
</dbReference>
<feature type="coiled-coil region" evidence="11">
    <location>
        <begin position="47"/>
        <end position="81"/>
    </location>
</feature>
<dbReference type="GO" id="GO:0003684">
    <property type="term" value="F:damaged DNA binding"/>
    <property type="evidence" value="ECO:0007669"/>
    <property type="project" value="TreeGrafter"/>
</dbReference>
<dbReference type="GO" id="GO:0035861">
    <property type="term" value="C:site of double-strand break"/>
    <property type="evidence" value="ECO:0007669"/>
    <property type="project" value="TreeGrafter"/>
</dbReference>
<protein>
    <submittedName>
        <fullName evidence="12">Uncharacterized protein</fullName>
    </submittedName>
</protein>
<evidence type="ECO:0000256" key="1">
    <source>
        <dbReference type="ARBA" id="ARBA00004123"/>
    </source>
</evidence>
<organism evidence="12 13">
    <name type="scientific">Coprinopsis marcescibilis</name>
    <name type="common">Agaric fungus</name>
    <name type="synonym">Psathyrella marcescibilis</name>
    <dbReference type="NCBI Taxonomy" id="230819"/>
    <lineage>
        <taxon>Eukaryota</taxon>
        <taxon>Fungi</taxon>
        <taxon>Dikarya</taxon>
        <taxon>Basidiomycota</taxon>
        <taxon>Agaricomycotina</taxon>
        <taxon>Agaricomycetes</taxon>
        <taxon>Agaricomycetidae</taxon>
        <taxon>Agaricales</taxon>
        <taxon>Agaricineae</taxon>
        <taxon>Psathyrellaceae</taxon>
        <taxon>Coprinopsis</taxon>
    </lineage>
</organism>
<evidence type="ECO:0000256" key="5">
    <source>
        <dbReference type="ARBA" id="ARBA00022763"/>
    </source>
</evidence>
<dbReference type="GO" id="GO:0005524">
    <property type="term" value="F:ATP binding"/>
    <property type="evidence" value="ECO:0007669"/>
    <property type="project" value="UniProtKB-KW"/>
</dbReference>
<proteinExistence type="predicted"/>
<evidence type="ECO:0000256" key="9">
    <source>
        <dbReference type="ARBA" id="ARBA00023204"/>
    </source>
</evidence>
<evidence type="ECO:0000256" key="3">
    <source>
        <dbReference type="ARBA" id="ARBA00022454"/>
    </source>
</evidence>